<reference evidence="2" key="1">
    <citation type="submission" date="2017-05" db="EMBL/GenBank/DDBJ databases">
        <authorList>
            <person name="Imhoff J.F."/>
            <person name="Rahn T."/>
            <person name="Kuenzel S."/>
            <person name="Neulinger S.C."/>
        </authorList>
    </citation>
    <scope>NUCLEOTIDE SEQUENCE</scope>
    <source>
        <strain evidence="2">DSM 4395</strain>
    </source>
</reference>
<protein>
    <submittedName>
        <fullName evidence="2">Damage-inducible protein CinA</fullName>
    </submittedName>
</protein>
<proteinExistence type="predicted"/>
<sequence length="166" mass="17123">MSEDLETLATQVGHCLQRTGLRLATAESCTGGWIAKCLTDVAGSSAWLERGFVTYSNAAKQEMLGVAEETLATWGAVSEAVVAEMARGAIARSHASVAVAVSGIAGPGGGTATKPIGTLCFGWGLPEGIAVETVRFGGEREQVRRQAVAHALRGLLERCLARGAPA</sequence>
<feature type="domain" description="CinA C-terminal" evidence="1">
    <location>
        <begin position="6"/>
        <end position="157"/>
    </location>
</feature>
<evidence type="ECO:0000313" key="3">
    <source>
        <dbReference type="Proteomes" id="UP001296967"/>
    </source>
</evidence>
<dbReference type="RefSeq" id="WP_201246247.1">
    <property type="nucleotide sequence ID" value="NZ_NHSF01000064.1"/>
</dbReference>
<dbReference type="Proteomes" id="UP001296967">
    <property type="component" value="Unassembled WGS sequence"/>
</dbReference>
<name>A0AAJ0XGE0_HALSE</name>
<dbReference type="EMBL" id="NHSF01000064">
    <property type="protein sequence ID" value="MBK5931408.1"/>
    <property type="molecule type" value="Genomic_DNA"/>
</dbReference>
<gene>
    <name evidence="2" type="ORF">CCR82_12990</name>
</gene>
<dbReference type="AlphaFoldDB" id="A0AAJ0XGE0"/>
<dbReference type="InterPro" id="IPR008136">
    <property type="entry name" value="CinA_C"/>
</dbReference>
<dbReference type="InterPro" id="IPR036653">
    <property type="entry name" value="CinA-like_C"/>
</dbReference>
<dbReference type="Pfam" id="PF02464">
    <property type="entry name" value="CinA"/>
    <property type="match status" value="1"/>
</dbReference>
<comment type="caution">
    <text evidence="2">The sequence shown here is derived from an EMBL/GenBank/DDBJ whole genome shotgun (WGS) entry which is preliminary data.</text>
</comment>
<dbReference type="NCBIfam" id="TIGR00199">
    <property type="entry name" value="PncC_domain"/>
    <property type="match status" value="1"/>
</dbReference>
<reference evidence="2" key="2">
    <citation type="journal article" date="2020" name="Microorganisms">
        <title>Osmotic Adaptation and Compatible Solute Biosynthesis of Phototrophic Bacteria as Revealed from Genome Analyses.</title>
        <authorList>
            <person name="Imhoff J.F."/>
            <person name="Rahn T."/>
            <person name="Kunzel S."/>
            <person name="Keller A."/>
            <person name="Neulinger S.C."/>
        </authorList>
    </citation>
    <scope>NUCLEOTIDE SEQUENCE</scope>
    <source>
        <strain evidence="2">DSM 4395</strain>
    </source>
</reference>
<organism evidence="2 3">
    <name type="scientific">Halochromatium salexigens</name>
    <name type="common">Chromatium salexigens</name>
    <dbReference type="NCBI Taxonomy" id="49447"/>
    <lineage>
        <taxon>Bacteria</taxon>
        <taxon>Pseudomonadati</taxon>
        <taxon>Pseudomonadota</taxon>
        <taxon>Gammaproteobacteria</taxon>
        <taxon>Chromatiales</taxon>
        <taxon>Chromatiaceae</taxon>
        <taxon>Halochromatium</taxon>
    </lineage>
</organism>
<accession>A0AAJ0XGE0</accession>
<dbReference type="Gene3D" id="3.90.950.20">
    <property type="entry name" value="CinA-like"/>
    <property type="match status" value="1"/>
</dbReference>
<dbReference type="NCBIfam" id="NF002975">
    <property type="entry name" value="PRK03661.1"/>
    <property type="match status" value="1"/>
</dbReference>
<dbReference type="SUPFAM" id="SSF142433">
    <property type="entry name" value="CinA-like"/>
    <property type="match status" value="1"/>
</dbReference>
<keyword evidence="3" id="KW-1185">Reference proteome</keyword>
<evidence type="ECO:0000259" key="1">
    <source>
        <dbReference type="Pfam" id="PF02464"/>
    </source>
</evidence>
<evidence type="ECO:0000313" key="2">
    <source>
        <dbReference type="EMBL" id="MBK5931408.1"/>
    </source>
</evidence>